<evidence type="ECO:0000256" key="1">
    <source>
        <dbReference type="SAM" id="SignalP"/>
    </source>
</evidence>
<dbReference type="Proteomes" id="UP000031163">
    <property type="component" value="Chromosome"/>
</dbReference>
<dbReference type="AlphaFoldDB" id="A0A0A8GZH8"/>
<gene>
    <name evidence="2" type="ORF">CINS_0343</name>
</gene>
<feature type="chain" id="PRO_5002037650" evidence="1">
    <location>
        <begin position="32"/>
        <end position="67"/>
    </location>
</feature>
<proteinExistence type="predicted"/>
<accession>A0A0A8GZH8</accession>
<evidence type="ECO:0000313" key="3">
    <source>
        <dbReference type="Proteomes" id="UP000031163"/>
    </source>
</evidence>
<dbReference type="GeneID" id="74431158"/>
<dbReference type="PROSITE" id="PS51318">
    <property type="entry name" value="TAT"/>
    <property type="match status" value="1"/>
</dbReference>
<sequence>MKTNQRRDFLKKSLKIGALGVVASASVNALAKDDYQEENSVVLGKSTKKEVLYEKTMNWEKYYKIAY</sequence>
<protein>
    <submittedName>
        <fullName evidence="2">Putative formate dehydrogenase-associated protein</fullName>
    </submittedName>
</protein>
<dbReference type="RefSeq" id="WP_039649324.1">
    <property type="nucleotide sequence ID" value="NZ_CP007770.1"/>
</dbReference>
<name>A0A0A8GZH8_9BACT</name>
<reference evidence="2 3" key="1">
    <citation type="journal article" date="2014" name="Genome Biol. Evol.">
        <title>Comparative Genomics of the Campylobacter lari Group.</title>
        <authorList>
            <person name="Miller W.G."/>
            <person name="Yee E."/>
            <person name="Chapman M.H."/>
            <person name="Smith T.P."/>
            <person name="Bono J.L."/>
            <person name="Huynh S."/>
            <person name="Parker C.T."/>
            <person name="Vandamme P."/>
            <person name="Luong K."/>
            <person name="Korlach J."/>
        </authorList>
    </citation>
    <scope>NUCLEOTIDE SEQUENCE [LARGE SCALE GENOMIC DNA]</scope>
    <source>
        <strain evidence="2 3">NCTC 12927</strain>
    </source>
</reference>
<dbReference type="EMBL" id="CP007770">
    <property type="protein sequence ID" value="AJC87343.1"/>
    <property type="molecule type" value="Genomic_DNA"/>
</dbReference>
<dbReference type="KEGG" id="cis:CINS_0343"/>
<dbReference type="HOGENOM" id="CLU_202476_0_0_7"/>
<dbReference type="STRING" id="1031564.CINS_0343"/>
<organism evidence="2 3">
    <name type="scientific">Campylobacter insulaenigrae NCTC 12927</name>
    <dbReference type="NCBI Taxonomy" id="1031564"/>
    <lineage>
        <taxon>Bacteria</taxon>
        <taxon>Pseudomonadati</taxon>
        <taxon>Campylobacterota</taxon>
        <taxon>Epsilonproteobacteria</taxon>
        <taxon>Campylobacterales</taxon>
        <taxon>Campylobacteraceae</taxon>
        <taxon>Campylobacter</taxon>
    </lineage>
</organism>
<dbReference type="InterPro" id="IPR006311">
    <property type="entry name" value="TAT_signal"/>
</dbReference>
<keyword evidence="1" id="KW-0732">Signal</keyword>
<feature type="signal peptide" evidence="1">
    <location>
        <begin position="1"/>
        <end position="31"/>
    </location>
</feature>
<evidence type="ECO:0000313" key="2">
    <source>
        <dbReference type="EMBL" id="AJC87343.1"/>
    </source>
</evidence>